<feature type="compositionally biased region" description="Basic and acidic residues" evidence="1">
    <location>
        <begin position="89"/>
        <end position="111"/>
    </location>
</feature>
<proteinExistence type="predicted"/>
<feature type="region of interest" description="Disordered" evidence="1">
    <location>
        <begin position="1"/>
        <end position="22"/>
    </location>
</feature>
<protein>
    <submittedName>
        <fullName evidence="2">Uncharacterized protein</fullName>
    </submittedName>
</protein>
<keyword evidence="3" id="KW-1185">Reference proteome</keyword>
<comment type="caution">
    <text evidence="2">The sequence shown here is derived from an EMBL/GenBank/DDBJ whole genome shotgun (WGS) entry which is preliminary data.</text>
</comment>
<dbReference type="Proteomes" id="UP000791440">
    <property type="component" value="Unassembled WGS sequence"/>
</dbReference>
<evidence type="ECO:0000313" key="3">
    <source>
        <dbReference type="Proteomes" id="UP000791440"/>
    </source>
</evidence>
<organism evidence="2 3">
    <name type="scientific">Manduca sexta</name>
    <name type="common">Tobacco hawkmoth</name>
    <name type="synonym">Tobacco hornworm</name>
    <dbReference type="NCBI Taxonomy" id="7130"/>
    <lineage>
        <taxon>Eukaryota</taxon>
        <taxon>Metazoa</taxon>
        <taxon>Ecdysozoa</taxon>
        <taxon>Arthropoda</taxon>
        <taxon>Hexapoda</taxon>
        <taxon>Insecta</taxon>
        <taxon>Pterygota</taxon>
        <taxon>Neoptera</taxon>
        <taxon>Endopterygota</taxon>
        <taxon>Lepidoptera</taxon>
        <taxon>Glossata</taxon>
        <taxon>Ditrysia</taxon>
        <taxon>Bombycoidea</taxon>
        <taxon>Sphingidae</taxon>
        <taxon>Sphinginae</taxon>
        <taxon>Sphingini</taxon>
        <taxon>Manduca</taxon>
    </lineage>
</organism>
<reference evidence="2" key="1">
    <citation type="journal article" date="2016" name="Insect Biochem. Mol. Biol.">
        <title>Multifaceted biological insights from a draft genome sequence of the tobacco hornworm moth, Manduca sexta.</title>
        <authorList>
            <person name="Kanost M.R."/>
            <person name="Arrese E.L."/>
            <person name="Cao X."/>
            <person name="Chen Y.R."/>
            <person name="Chellapilla S."/>
            <person name="Goldsmith M.R."/>
            <person name="Grosse-Wilde E."/>
            <person name="Heckel D.G."/>
            <person name="Herndon N."/>
            <person name="Jiang H."/>
            <person name="Papanicolaou A."/>
            <person name="Qu J."/>
            <person name="Soulages J.L."/>
            <person name="Vogel H."/>
            <person name="Walters J."/>
            <person name="Waterhouse R.M."/>
            <person name="Ahn S.J."/>
            <person name="Almeida F.C."/>
            <person name="An C."/>
            <person name="Aqrawi P."/>
            <person name="Bretschneider A."/>
            <person name="Bryant W.B."/>
            <person name="Bucks S."/>
            <person name="Chao H."/>
            <person name="Chevignon G."/>
            <person name="Christen J.M."/>
            <person name="Clarke D.F."/>
            <person name="Dittmer N.T."/>
            <person name="Ferguson L.C.F."/>
            <person name="Garavelou S."/>
            <person name="Gordon K.H.J."/>
            <person name="Gunaratna R.T."/>
            <person name="Han Y."/>
            <person name="Hauser F."/>
            <person name="He Y."/>
            <person name="Heidel-Fischer H."/>
            <person name="Hirsh A."/>
            <person name="Hu Y."/>
            <person name="Jiang H."/>
            <person name="Kalra D."/>
            <person name="Klinner C."/>
            <person name="Konig C."/>
            <person name="Kovar C."/>
            <person name="Kroll A.R."/>
            <person name="Kuwar S.S."/>
            <person name="Lee S.L."/>
            <person name="Lehman R."/>
            <person name="Li K."/>
            <person name="Li Z."/>
            <person name="Liang H."/>
            <person name="Lovelace S."/>
            <person name="Lu Z."/>
            <person name="Mansfield J.H."/>
            <person name="McCulloch K.J."/>
            <person name="Mathew T."/>
            <person name="Morton B."/>
            <person name="Muzny D.M."/>
            <person name="Neunemann D."/>
            <person name="Ongeri F."/>
            <person name="Pauchet Y."/>
            <person name="Pu L.L."/>
            <person name="Pyrousis I."/>
            <person name="Rao X.J."/>
            <person name="Redding A."/>
            <person name="Roesel C."/>
            <person name="Sanchez-Gracia A."/>
            <person name="Schaack S."/>
            <person name="Shukla A."/>
            <person name="Tetreau G."/>
            <person name="Wang Y."/>
            <person name="Xiong G.H."/>
            <person name="Traut W."/>
            <person name="Walsh T.K."/>
            <person name="Worley K.C."/>
            <person name="Wu D."/>
            <person name="Wu W."/>
            <person name="Wu Y.Q."/>
            <person name="Zhang X."/>
            <person name="Zou Z."/>
            <person name="Zucker H."/>
            <person name="Briscoe A.D."/>
            <person name="Burmester T."/>
            <person name="Clem R.J."/>
            <person name="Feyereisen R."/>
            <person name="Grimmelikhuijzen C.J.P."/>
            <person name="Hamodrakas S.J."/>
            <person name="Hansson B.S."/>
            <person name="Huguet E."/>
            <person name="Jermiin L.S."/>
            <person name="Lan Q."/>
            <person name="Lehman H.K."/>
            <person name="Lorenzen M."/>
            <person name="Merzendorfer H."/>
            <person name="Michalopoulos I."/>
            <person name="Morton D.B."/>
            <person name="Muthukrishnan S."/>
            <person name="Oakeshott J.G."/>
            <person name="Palmer W."/>
            <person name="Park Y."/>
            <person name="Passarelli A.L."/>
            <person name="Rozas J."/>
            <person name="Schwartz L.M."/>
            <person name="Smith W."/>
            <person name="Southgate A."/>
            <person name="Vilcinskas A."/>
            <person name="Vogt R."/>
            <person name="Wang P."/>
            <person name="Werren J."/>
            <person name="Yu X.Q."/>
            <person name="Zhou J.J."/>
            <person name="Brown S.J."/>
            <person name="Scherer S.E."/>
            <person name="Richards S."/>
            <person name="Blissard G.W."/>
        </authorList>
    </citation>
    <scope>NUCLEOTIDE SEQUENCE</scope>
</reference>
<name>A0A921YJE3_MANSE</name>
<feature type="region of interest" description="Disordered" evidence="1">
    <location>
        <begin position="65"/>
        <end position="111"/>
    </location>
</feature>
<accession>A0A921YJE3</accession>
<evidence type="ECO:0000256" key="1">
    <source>
        <dbReference type="SAM" id="MobiDB-lite"/>
    </source>
</evidence>
<gene>
    <name evidence="2" type="ORF">O3G_MSEX001200</name>
</gene>
<dbReference type="EMBL" id="JH668279">
    <property type="protein sequence ID" value="KAG6440288.1"/>
    <property type="molecule type" value="Genomic_DNA"/>
</dbReference>
<sequence length="111" mass="12674">MLSEVKLIESTDRPKIQASLDGQNSHAGLHNCLFTLRLKDPMLYPHVCWQTIPQPDGAAQISITEPFGLRRNGRHHRSVVRQASTRGSRKSEDEIRLNSSSEHHHDTDDRR</sequence>
<feature type="compositionally biased region" description="Basic and acidic residues" evidence="1">
    <location>
        <begin position="1"/>
        <end position="15"/>
    </location>
</feature>
<dbReference type="AlphaFoldDB" id="A0A921YJE3"/>
<reference evidence="2" key="2">
    <citation type="submission" date="2020-12" db="EMBL/GenBank/DDBJ databases">
        <authorList>
            <person name="Kanost M."/>
        </authorList>
    </citation>
    <scope>NUCLEOTIDE SEQUENCE</scope>
</reference>
<evidence type="ECO:0000313" key="2">
    <source>
        <dbReference type="EMBL" id="KAG6440288.1"/>
    </source>
</evidence>